<dbReference type="InterPro" id="IPR000408">
    <property type="entry name" value="Reg_chr_condens"/>
</dbReference>
<gene>
    <name evidence="4" type="ORF">F8M41_013262</name>
</gene>
<dbReference type="Pfam" id="PF25390">
    <property type="entry name" value="WD40_RLD"/>
    <property type="match status" value="1"/>
</dbReference>
<reference evidence="4 5" key="1">
    <citation type="journal article" date="2019" name="Environ. Microbiol.">
        <title>At the nexus of three kingdoms: the genome of the mycorrhizal fungus Gigaspora margarita provides insights into plant, endobacterial and fungal interactions.</title>
        <authorList>
            <person name="Venice F."/>
            <person name="Ghignone S."/>
            <person name="Salvioli di Fossalunga A."/>
            <person name="Amselem J."/>
            <person name="Novero M."/>
            <person name="Xianan X."/>
            <person name="Sedzielewska Toro K."/>
            <person name="Morin E."/>
            <person name="Lipzen A."/>
            <person name="Grigoriev I.V."/>
            <person name="Henrissat B."/>
            <person name="Martin F.M."/>
            <person name="Bonfante P."/>
        </authorList>
    </citation>
    <scope>NUCLEOTIDE SEQUENCE [LARGE SCALE GENOMIC DNA]</scope>
    <source>
        <strain evidence="4 5">BEG34</strain>
    </source>
</reference>
<accession>A0A8H4ASG2</accession>
<feature type="domain" description="RCC1-like" evidence="3">
    <location>
        <begin position="6"/>
        <end position="441"/>
    </location>
</feature>
<evidence type="ECO:0000256" key="1">
    <source>
        <dbReference type="ARBA" id="ARBA00022737"/>
    </source>
</evidence>
<feature type="repeat" description="RCC1" evidence="2">
    <location>
        <begin position="137"/>
        <end position="188"/>
    </location>
</feature>
<dbReference type="InterPro" id="IPR058923">
    <property type="entry name" value="RCC1-like_dom"/>
</dbReference>
<dbReference type="PANTHER" id="PTHR22870">
    <property type="entry name" value="REGULATOR OF CHROMOSOME CONDENSATION"/>
    <property type="match status" value="1"/>
</dbReference>
<feature type="repeat" description="RCC1" evidence="2">
    <location>
        <begin position="5"/>
        <end position="67"/>
    </location>
</feature>
<name>A0A8H4ASG2_GIGMA</name>
<dbReference type="OrthoDB" id="5370059at2759"/>
<dbReference type="PROSITE" id="PS00626">
    <property type="entry name" value="RCC1_2"/>
    <property type="match status" value="1"/>
</dbReference>
<feature type="repeat" description="RCC1" evidence="2">
    <location>
        <begin position="397"/>
        <end position="449"/>
    </location>
</feature>
<protein>
    <submittedName>
        <fullName evidence="4">RCC1/BLIP-II protein</fullName>
    </submittedName>
</protein>
<feature type="repeat" description="RCC1" evidence="2">
    <location>
        <begin position="271"/>
        <end position="324"/>
    </location>
</feature>
<dbReference type="AlphaFoldDB" id="A0A8H4ASG2"/>
<proteinExistence type="predicted"/>
<evidence type="ECO:0000259" key="3">
    <source>
        <dbReference type="Pfam" id="PF25390"/>
    </source>
</evidence>
<dbReference type="InterPro" id="IPR009091">
    <property type="entry name" value="RCC1/BLIP-II"/>
</dbReference>
<dbReference type="InterPro" id="IPR051210">
    <property type="entry name" value="Ub_ligase/GEF_domain"/>
</dbReference>
<evidence type="ECO:0000256" key="2">
    <source>
        <dbReference type="PROSITE-ProRule" id="PRU00235"/>
    </source>
</evidence>
<dbReference type="PANTHER" id="PTHR22870:SF466">
    <property type="entry name" value="ANKYRIN REPEAT-CONTAINING PROTEIN"/>
    <property type="match status" value="1"/>
</dbReference>
<evidence type="ECO:0000313" key="4">
    <source>
        <dbReference type="EMBL" id="KAF0528110.1"/>
    </source>
</evidence>
<keyword evidence="1" id="KW-0677">Repeat</keyword>
<dbReference type="PROSITE" id="PS50012">
    <property type="entry name" value="RCC1_3"/>
    <property type="match status" value="6"/>
</dbReference>
<keyword evidence="5" id="KW-1185">Reference proteome</keyword>
<comment type="caution">
    <text evidence="4">The sequence shown here is derived from an EMBL/GenBank/DDBJ whole genome shotgun (WGS) entry which is preliminary data.</text>
</comment>
<dbReference type="SUPFAM" id="SSF50985">
    <property type="entry name" value="RCC1/BLIP-II"/>
    <property type="match status" value="1"/>
</dbReference>
<dbReference type="Proteomes" id="UP000439903">
    <property type="component" value="Unassembled WGS sequence"/>
</dbReference>
<feature type="repeat" description="RCC1" evidence="2">
    <location>
        <begin position="325"/>
        <end position="396"/>
    </location>
</feature>
<sequence>MSVKNQLLAFGSNGQGQLGIGTNLDVNVPTECLFFSNQTKESILNNDESPPVVISGGGNHSAFITHDGELWVSGSNGDGQCGPLYSNVITTTTQEQLSSSTIYRKVISNDSTNKIEIKWKYVSCGWTFTVAITQEHGLVYTFGKGLHGELGCGNSIISSNNQILQIENLQGIKKVDCGLRHCVGLTYDGICFGWGNNKYGQLGPSQKDSEHYHAKELEQKKLDISGSSDKIRSAKKNECYFKPIKILVGFKEKIEDIACGQHHTLILTCMGQVYSFGLNKYGQLGYASPLKIQNHMIPKQVTNIPSKVVKISCGWNTSMVLCEDNKVLIWGRNDHGQLGKVNPEINDQNKSEENENGYIHQPVPLYYLPQYVLFPKFLKIQSCICGSEHSLAISTSNECFSWGWNEHGNCGTGNNIDQWTPVKINTLYKNIIVKKIATGCGSSWIWINNLN</sequence>
<organism evidence="4 5">
    <name type="scientific">Gigaspora margarita</name>
    <dbReference type="NCBI Taxonomy" id="4874"/>
    <lineage>
        <taxon>Eukaryota</taxon>
        <taxon>Fungi</taxon>
        <taxon>Fungi incertae sedis</taxon>
        <taxon>Mucoromycota</taxon>
        <taxon>Glomeromycotina</taxon>
        <taxon>Glomeromycetes</taxon>
        <taxon>Diversisporales</taxon>
        <taxon>Gigasporaceae</taxon>
        <taxon>Gigaspora</taxon>
    </lineage>
</organism>
<dbReference type="Gene3D" id="2.130.10.30">
    <property type="entry name" value="Regulator of chromosome condensation 1/beta-lactamase-inhibitor protein II"/>
    <property type="match status" value="2"/>
</dbReference>
<dbReference type="EMBL" id="WTPW01000270">
    <property type="protein sequence ID" value="KAF0528110.1"/>
    <property type="molecule type" value="Genomic_DNA"/>
</dbReference>
<feature type="repeat" description="RCC1" evidence="2">
    <location>
        <begin position="189"/>
        <end position="270"/>
    </location>
</feature>
<dbReference type="PRINTS" id="PR00633">
    <property type="entry name" value="RCCNDNSATION"/>
</dbReference>
<evidence type="ECO:0000313" key="5">
    <source>
        <dbReference type="Proteomes" id="UP000439903"/>
    </source>
</evidence>